<dbReference type="InterPro" id="IPR036010">
    <property type="entry name" value="2Fe-2S_ferredoxin-like_sf"/>
</dbReference>
<dbReference type="Proteomes" id="UP000586095">
    <property type="component" value="Unassembled WGS sequence"/>
</dbReference>
<dbReference type="SUPFAM" id="SSF54292">
    <property type="entry name" value="2Fe-2S ferredoxin-like"/>
    <property type="match status" value="1"/>
</dbReference>
<dbReference type="EMBL" id="JACCBD010000001">
    <property type="protein sequence ID" value="NYD28178.1"/>
    <property type="molecule type" value="Genomic_DNA"/>
</dbReference>
<reference evidence="3 4" key="1">
    <citation type="submission" date="2020-07" db="EMBL/GenBank/DDBJ databases">
        <title>Sequencing the genomes of 1000 actinobacteria strains.</title>
        <authorList>
            <person name="Klenk H.-P."/>
        </authorList>
    </citation>
    <scope>NUCLEOTIDE SEQUENCE [LARGE SCALE GENOMIC DNA]</scope>
    <source>
        <strain evidence="3 4">DSM 17380</strain>
    </source>
</reference>
<keyword evidence="4" id="KW-1185">Reference proteome</keyword>
<dbReference type="AlphaFoldDB" id="A0A852RBJ8"/>
<dbReference type="GO" id="GO:0051536">
    <property type="term" value="F:iron-sulfur cluster binding"/>
    <property type="evidence" value="ECO:0007669"/>
    <property type="project" value="InterPro"/>
</dbReference>
<comment type="caution">
    <text evidence="3">The sequence shown here is derived from an EMBL/GenBank/DDBJ whole genome shotgun (WGS) entry which is preliminary data.</text>
</comment>
<organism evidence="3 4">
    <name type="scientific">Leucobacter aridicollis</name>
    <dbReference type="NCBI Taxonomy" id="283878"/>
    <lineage>
        <taxon>Bacteria</taxon>
        <taxon>Bacillati</taxon>
        <taxon>Actinomycetota</taxon>
        <taxon>Actinomycetes</taxon>
        <taxon>Micrococcales</taxon>
        <taxon>Microbacteriaceae</taxon>
        <taxon>Leucobacter</taxon>
    </lineage>
</organism>
<dbReference type="Gene3D" id="3.10.20.440">
    <property type="entry name" value="2Fe-2S iron-sulphur cluster binding domain, sarcosine oxidase, alpha subunit, N-terminal domain"/>
    <property type="match status" value="1"/>
</dbReference>
<evidence type="ECO:0000256" key="1">
    <source>
        <dbReference type="ARBA" id="ARBA00023002"/>
    </source>
</evidence>
<protein>
    <submittedName>
        <fullName evidence="3">Putative molibdopterin-dependent oxidoreductase YjgC</fullName>
    </submittedName>
</protein>
<evidence type="ECO:0000313" key="3">
    <source>
        <dbReference type="EMBL" id="NYD28178.1"/>
    </source>
</evidence>
<sequence>MSAQPTDRPQGEVRATFEGEPISCSPGASVAAALIATGKRGWRETRSGGSRGLFCGIGVCFDCLVEIDGESGQRSCMIPLQEGMDVRKAQGPGAADDTARSDARDEEAGA</sequence>
<feature type="region of interest" description="Disordered" evidence="2">
    <location>
        <begin position="87"/>
        <end position="110"/>
    </location>
</feature>
<proteinExistence type="predicted"/>
<feature type="compositionally biased region" description="Basic and acidic residues" evidence="2">
    <location>
        <begin position="97"/>
        <end position="110"/>
    </location>
</feature>
<dbReference type="Pfam" id="PF13510">
    <property type="entry name" value="Fer2_4"/>
    <property type="match status" value="1"/>
</dbReference>
<dbReference type="InterPro" id="IPR042204">
    <property type="entry name" value="2Fe-2S-bd_N"/>
</dbReference>
<evidence type="ECO:0000313" key="4">
    <source>
        <dbReference type="Proteomes" id="UP000586095"/>
    </source>
</evidence>
<dbReference type="RefSeq" id="WP_185987871.1">
    <property type="nucleotide sequence ID" value="NZ_BAAALZ010000006.1"/>
</dbReference>
<name>A0A852RBJ8_9MICO</name>
<gene>
    <name evidence="3" type="ORF">BJ960_002981</name>
</gene>
<feature type="region of interest" description="Disordered" evidence="2">
    <location>
        <begin position="1"/>
        <end position="21"/>
    </location>
</feature>
<dbReference type="GO" id="GO:0016491">
    <property type="term" value="F:oxidoreductase activity"/>
    <property type="evidence" value="ECO:0007669"/>
    <property type="project" value="UniProtKB-KW"/>
</dbReference>
<evidence type="ECO:0000256" key="2">
    <source>
        <dbReference type="SAM" id="MobiDB-lite"/>
    </source>
</evidence>
<accession>A0A852RBJ8</accession>
<keyword evidence="1" id="KW-0560">Oxidoreductase</keyword>